<keyword evidence="3" id="KW-1185">Reference proteome</keyword>
<dbReference type="EMBL" id="JARJLG010000049">
    <property type="protein sequence ID" value="KAJ7760234.1"/>
    <property type="molecule type" value="Genomic_DNA"/>
</dbReference>
<evidence type="ECO:0000313" key="3">
    <source>
        <dbReference type="Proteomes" id="UP001215280"/>
    </source>
</evidence>
<evidence type="ECO:0000313" key="2">
    <source>
        <dbReference type="EMBL" id="KAJ7760234.1"/>
    </source>
</evidence>
<evidence type="ECO:0000256" key="1">
    <source>
        <dbReference type="SAM" id="MobiDB-lite"/>
    </source>
</evidence>
<reference evidence="2" key="1">
    <citation type="submission" date="2023-03" db="EMBL/GenBank/DDBJ databases">
        <title>Massive genome expansion in bonnet fungi (Mycena s.s.) driven by repeated elements and novel gene families across ecological guilds.</title>
        <authorList>
            <consortium name="Lawrence Berkeley National Laboratory"/>
            <person name="Harder C.B."/>
            <person name="Miyauchi S."/>
            <person name="Viragh M."/>
            <person name="Kuo A."/>
            <person name="Thoen E."/>
            <person name="Andreopoulos B."/>
            <person name="Lu D."/>
            <person name="Skrede I."/>
            <person name="Drula E."/>
            <person name="Henrissat B."/>
            <person name="Morin E."/>
            <person name="Kohler A."/>
            <person name="Barry K."/>
            <person name="LaButti K."/>
            <person name="Morin E."/>
            <person name="Salamov A."/>
            <person name="Lipzen A."/>
            <person name="Mereny Z."/>
            <person name="Hegedus B."/>
            <person name="Baldrian P."/>
            <person name="Stursova M."/>
            <person name="Weitz H."/>
            <person name="Taylor A."/>
            <person name="Grigoriev I.V."/>
            <person name="Nagy L.G."/>
            <person name="Martin F."/>
            <person name="Kauserud H."/>
        </authorList>
    </citation>
    <scope>NUCLEOTIDE SEQUENCE</scope>
    <source>
        <strain evidence="2">CBHHK188m</strain>
    </source>
</reference>
<gene>
    <name evidence="2" type="ORF">DFH07DRAFT_771860</name>
</gene>
<sequence>MISEAFLIELSLQASNLKASEPQDRSHRQGLDLVPFFVKHSSIQSPVFKTSPQTFKYSSAQAFRSSTDSGISKPQEETDQTHQDDHWTILSRHLNHRDLQNPGSRAFL</sequence>
<feature type="compositionally biased region" description="Polar residues" evidence="1">
    <location>
        <begin position="61"/>
        <end position="72"/>
    </location>
</feature>
<accession>A0AAD7JCB6</accession>
<protein>
    <submittedName>
        <fullName evidence="2">Uncharacterized protein</fullName>
    </submittedName>
</protein>
<dbReference type="AlphaFoldDB" id="A0AAD7JCB6"/>
<organism evidence="2 3">
    <name type="scientific">Mycena maculata</name>
    <dbReference type="NCBI Taxonomy" id="230809"/>
    <lineage>
        <taxon>Eukaryota</taxon>
        <taxon>Fungi</taxon>
        <taxon>Dikarya</taxon>
        <taxon>Basidiomycota</taxon>
        <taxon>Agaricomycotina</taxon>
        <taxon>Agaricomycetes</taxon>
        <taxon>Agaricomycetidae</taxon>
        <taxon>Agaricales</taxon>
        <taxon>Marasmiineae</taxon>
        <taxon>Mycenaceae</taxon>
        <taxon>Mycena</taxon>
    </lineage>
</organism>
<feature type="compositionally biased region" description="Basic and acidic residues" evidence="1">
    <location>
        <begin position="74"/>
        <end position="84"/>
    </location>
</feature>
<comment type="caution">
    <text evidence="2">The sequence shown here is derived from an EMBL/GenBank/DDBJ whole genome shotgun (WGS) entry which is preliminary data.</text>
</comment>
<feature type="region of interest" description="Disordered" evidence="1">
    <location>
        <begin position="61"/>
        <end position="84"/>
    </location>
</feature>
<proteinExistence type="predicted"/>
<name>A0AAD7JCB6_9AGAR</name>
<dbReference type="Proteomes" id="UP001215280">
    <property type="component" value="Unassembled WGS sequence"/>
</dbReference>